<evidence type="ECO:0000259" key="8">
    <source>
        <dbReference type="PROSITE" id="PS50893"/>
    </source>
</evidence>
<evidence type="ECO:0000256" key="6">
    <source>
        <dbReference type="ARBA" id="ARBA00022840"/>
    </source>
</evidence>
<dbReference type="SMART" id="SM00382">
    <property type="entry name" value="AAA"/>
    <property type="match status" value="1"/>
</dbReference>
<dbReference type="NCBIfam" id="TIGR01727">
    <property type="entry name" value="oligo_HPY"/>
    <property type="match status" value="1"/>
</dbReference>
<sequence length="327" mass="35819">MTENGQAVLQVENLRCHFRTRKGLVKAVDGVSFSVGRGEILGVVGESGCGKSVTSQAIMRLIGGRKNETVEGRIAFHGRDLLSLREEQMRQLRGNRLAMIFQDPMTSLNPVYTVGRQVAEVPEIHARASRRSAWDTAVAMLRQVGIPAPESRAKDYPHQFSGGMRQRAVIAMSLASQAELLIADEPTTALDVTTQAQILELMKRLRDERGLSIILITHDLGVVAETCDTVAVMYAGMIVEQAPVGELFAGPRHPYTQGLLSSIPKPGSRERLVPIEGQPPSLLDLPSGCRFASRCPYVMDKCGGRIPPLFEAGPGHRSACWLEEERR</sequence>
<evidence type="ECO:0000256" key="1">
    <source>
        <dbReference type="ARBA" id="ARBA00004202"/>
    </source>
</evidence>
<protein>
    <submittedName>
        <fullName evidence="9">Peptide ABC transporter ATP-binding protein</fullName>
    </submittedName>
</protein>
<keyword evidence="7" id="KW-0472">Membrane</keyword>
<dbReference type="PANTHER" id="PTHR43297:SF2">
    <property type="entry name" value="DIPEPTIDE TRANSPORT ATP-BINDING PROTEIN DPPD"/>
    <property type="match status" value="1"/>
</dbReference>
<reference evidence="10" key="2">
    <citation type="submission" date="2015-03" db="EMBL/GenBank/DDBJ databases">
        <title>Genome sequence of Paenibacillus beijingensis strain DSM 24997T.</title>
        <authorList>
            <person name="Kwak Y."/>
            <person name="Shin J.-H."/>
        </authorList>
    </citation>
    <scope>NUCLEOTIDE SEQUENCE [LARGE SCALE GENOMIC DNA]</scope>
    <source>
        <strain evidence="10">DSM 24997</strain>
    </source>
</reference>
<dbReference type="PATRIC" id="fig|1126833.4.peg.1355"/>
<dbReference type="InterPro" id="IPR050388">
    <property type="entry name" value="ABC_Ni/Peptide_Import"/>
</dbReference>
<dbReference type="PROSITE" id="PS00211">
    <property type="entry name" value="ABC_TRANSPORTER_1"/>
    <property type="match status" value="1"/>
</dbReference>
<evidence type="ECO:0000256" key="5">
    <source>
        <dbReference type="ARBA" id="ARBA00022741"/>
    </source>
</evidence>
<dbReference type="STRING" id="1126833.VN24_06240"/>
<dbReference type="InterPro" id="IPR003439">
    <property type="entry name" value="ABC_transporter-like_ATP-bd"/>
</dbReference>
<dbReference type="AlphaFoldDB" id="A0A0D5NGK8"/>
<dbReference type="GO" id="GO:0005524">
    <property type="term" value="F:ATP binding"/>
    <property type="evidence" value="ECO:0007669"/>
    <property type="project" value="UniProtKB-KW"/>
</dbReference>
<dbReference type="KEGG" id="pbj:VN24_06240"/>
<proteinExistence type="inferred from homology"/>
<evidence type="ECO:0000313" key="10">
    <source>
        <dbReference type="Proteomes" id="UP000032633"/>
    </source>
</evidence>
<dbReference type="PROSITE" id="PS50893">
    <property type="entry name" value="ABC_TRANSPORTER_2"/>
    <property type="match status" value="1"/>
</dbReference>
<keyword evidence="6 9" id="KW-0067">ATP-binding</keyword>
<keyword evidence="4" id="KW-1003">Cell membrane</keyword>
<dbReference type="InterPro" id="IPR027417">
    <property type="entry name" value="P-loop_NTPase"/>
</dbReference>
<dbReference type="EMBL" id="CP011058">
    <property type="protein sequence ID" value="AJY74250.1"/>
    <property type="molecule type" value="Genomic_DNA"/>
</dbReference>
<dbReference type="InterPro" id="IPR003593">
    <property type="entry name" value="AAA+_ATPase"/>
</dbReference>
<reference evidence="9 10" key="1">
    <citation type="journal article" date="2015" name="J. Biotechnol.">
        <title>Complete genome sequence of Paenibacillus beijingensis 7188(T) (=DSM 24997(T)), a novel rhizobacterium from jujube garden soil.</title>
        <authorList>
            <person name="Kwak Y."/>
            <person name="Shin J.H."/>
        </authorList>
    </citation>
    <scope>NUCLEOTIDE SEQUENCE [LARGE SCALE GENOMIC DNA]</scope>
    <source>
        <strain evidence="9 10">DSM 24997</strain>
    </source>
</reference>
<comment type="similarity">
    <text evidence="2">Belongs to the ABC transporter superfamily.</text>
</comment>
<feature type="domain" description="ABC transporter" evidence="8">
    <location>
        <begin position="9"/>
        <end position="260"/>
    </location>
</feature>
<dbReference type="GO" id="GO:0015833">
    <property type="term" value="P:peptide transport"/>
    <property type="evidence" value="ECO:0007669"/>
    <property type="project" value="InterPro"/>
</dbReference>
<dbReference type="PANTHER" id="PTHR43297">
    <property type="entry name" value="OLIGOPEPTIDE TRANSPORT ATP-BINDING PROTEIN APPD"/>
    <property type="match status" value="1"/>
</dbReference>
<keyword evidence="10" id="KW-1185">Reference proteome</keyword>
<evidence type="ECO:0000256" key="3">
    <source>
        <dbReference type="ARBA" id="ARBA00022448"/>
    </source>
</evidence>
<evidence type="ECO:0000256" key="2">
    <source>
        <dbReference type="ARBA" id="ARBA00005417"/>
    </source>
</evidence>
<dbReference type="GO" id="GO:0016887">
    <property type="term" value="F:ATP hydrolysis activity"/>
    <property type="evidence" value="ECO:0007669"/>
    <property type="project" value="InterPro"/>
</dbReference>
<dbReference type="HOGENOM" id="CLU_000604_1_23_9"/>
<evidence type="ECO:0000256" key="7">
    <source>
        <dbReference type="ARBA" id="ARBA00023136"/>
    </source>
</evidence>
<name>A0A0D5NGK8_9BACL</name>
<accession>A0A0D5NGK8</accession>
<evidence type="ECO:0000313" key="9">
    <source>
        <dbReference type="EMBL" id="AJY74250.1"/>
    </source>
</evidence>
<dbReference type="InterPro" id="IPR013563">
    <property type="entry name" value="Oligopep_ABC_C"/>
</dbReference>
<dbReference type="RefSeq" id="WP_045669686.1">
    <property type="nucleotide sequence ID" value="NZ_CP011058.1"/>
</dbReference>
<dbReference type="GO" id="GO:0005886">
    <property type="term" value="C:plasma membrane"/>
    <property type="evidence" value="ECO:0007669"/>
    <property type="project" value="UniProtKB-SubCell"/>
</dbReference>
<dbReference type="Pfam" id="PF08352">
    <property type="entry name" value="oligo_HPY"/>
    <property type="match status" value="1"/>
</dbReference>
<evidence type="ECO:0000256" key="4">
    <source>
        <dbReference type="ARBA" id="ARBA00022475"/>
    </source>
</evidence>
<keyword evidence="5" id="KW-0547">Nucleotide-binding</keyword>
<organism evidence="9 10">
    <name type="scientific">Paenibacillus beijingensis</name>
    <dbReference type="NCBI Taxonomy" id="1126833"/>
    <lineage>
        <taxon>Bacteria</taxon>
        <taxon>Bacillati</taxon>
        <taxon>Bacillota</taxon>
        <taxon>Bacilli</taxon>
        <taxon>Bacillales</taxon>
        <taxon>Paenibacillaceae</taxon>
        <taxon>Paenibacillus</taxon>
    </lineage>
</organism>
<dbReference type="FunFam" id="3.40.50.300:FF:000016">
    <property type="entry name" value="Oligopeptide ABC transporter ATP-binding component"/>
    <property type="match status" value="1"/>
</dbReference>
<dbReference type="OrthoDB" id="9802264at2"/>
<comment type="subcellular location">
    <subcellularLocation>
        <location evidence="1">Cell membrane</location>
        <topology evidence="1">Peripheral membrane protein</topology>
    </subcellularLocation>
</comment>
<dbReference type="Proteomes" id="UP000032633">
    <property type="component" value="Chromosome"/>
</dbReference>
<dbReference type="Gene3D" id="3.40.50.300">
    <property type="entry name" value="P-loop containing nucleotide triphosphate hydrolases"/>
    <property type="match status" value="1"/>
</dbReference>
<dbReference type="SUPFAM" id="SSF52540">
    <property type="entry name" value="P-loop containing nucleoside triphosphate hydrolases"/>
    <property type="match status" value="1"/>
</dbReference>
<dbReference type="Pfam" id="PF00005">
    <property type="entry name" value="ABC_tran"/>
    <property type="match status" value="1"/>
</dbReference>
<gene>
    <name evidence="9" type="ORF">VN24_06240</name>
</gene>
<keyword evidence="3" id="KW-0813">Transport</keyword>
<dbReference type="CDD" id="cd03257">
    <property type="entry name" value="ABC_NikE_OppD_transporters"/>
    <property type="match status" value="1"/>
</dbReference>
<dbReference type="InterPro" id="IPR017871">
    <property type="entry name" value="ABC_transporter-like_CS"/>
</dbReference>